<evidence type="ECO:0000313" key="3">
    <source>
        <dbReference type="Proteomes" id="UP000595254"/>
    </source>
</evidence>
<reference evidence="2 3" key="1">
    <citation type="submission" date="2021-01" db="EMBL/GenBank/DDBJ databases">
        <title>FDA dAtabase for Regulatory Grade micrObial Sequences (FDA-ARGOS): Supporting development and validation of Infectious Disease Dx tests.</title>
        <authorList>
            <person name="Nelson B."/>
            <person name="Plummer A."/>
            <person name="Tallon L."/>
            <person name="Sadzewicz L."/>
            <person name="Zhao X."/>
            <person name="Boylan J."/>
            <person name="Ott S."/>
            <person name="Bowen H."/>
            <person name="Vavikolanu K."/>
            <person name="Mehta A."/>
            <person name="Aluvathingal J."/>
            <person name="Nadendla S."/>
            <person name="Myers T."/>
            <person name="Yan Y."/>
            <person name="Sichtig H."/>
        </authorList>
    </citation>
    <scope>NUCLEOTIDE SEQUENCE [LARGE SCALE GENOMIC DNA]</scope>
    <source>
        <strain evidence="2 3">FDAARGOS_1161</strain>
        <plasmid evidence="2 3">unnamed</plasmid>
    </source>
</reference>
<dbReference type="KEGG" id="ppsr:I6J18_00270"/>
<protein>
    <submittedName>
        <fullName evidence="2">Trypsin-like peptidase domain-containing protein</fullName>
    </submittedName>
</protein>
<dbReference type="InterPro" id="IPR043504">
    <property type="entry name" value="Peptidase_S1_PA_chymotrypsin"/>
</dbReference>
<gene>
    <name evidence="2" type="ORF">I6J18_00270</name>
</gene>
<sequence length="262" mass="29896">MSEKEDIIIPDDYSLASYFIEMKFNEQKISSGTCFFYREENRDYLVTNRHNVTGRHNETGDLLSKRGSIPNILSIRLVIDSDGPNEWAFHDIPLIDEEDNPLWIEHPNYGKKVDVVILPIKLPDHLIYYPINILEEPLNENTKARVGQDVFILGYPFEISSGGLPIWKRASMASEPEFDIDNLPKMYVDTASRSGMSGSPVVIKERRPVTIMSKKEGEFSRCYTKLIGIYSGRIGAKDELEAQLGIVWKSDLIPEIIKSLNK</sequence>
<dbReference type="AlphaFoldDB" id="A0A974RYF8"/>
<evidence type="ECO:0000313" key="2">
    <source>
        <dbReference type="EMBL" id="QQS98421.1"/>
    </source>
</evidence>
<dbReference type="EMBL" id="CP068052">
    <property type="protein sequence ID" value="QQS98421.1"/>
    <property type="molecule type" value="Genomic_DNA"/>
</dbReference>
<geneLocation type="plasmid" evidence="2 3">
    <name>unnamed</name>
</geneLocation>
<dbReference type="GO" id="GO:0008236">
    <property type="term" value="F:serine-type peptidase activity"/>
    <property type="evidence" value="ECO:0007669"/>
    <property type="project" value="UniProtKB-KW"/>
</dbReference>
<name>A0A974RYF8_PERPY</name>
<dbReference type="Gene3D" id="2.40.10.10">
    <property type="entry name" value="Trypsin-like serine proteases"/>
    <property type="match status" value="1"/>
</dbReference>
<keyword evidence="1" id="KW-0378">Hydrolase</keyword>
<keyword evidence="1" id="KW-0645">Protease</keyword>
<dbReference type="InterPro" id="IPR009003">
    <property type="entry name" value="Peptidase_S1_PA"/>
</dbReference>
<keyword evidence="1" id="KW-0720">Serine protease</keyword>
<organism evidence="2 3">
    <name type="scientific">Peribacillus psychrosaccharolyticus</name>
    <name type="common">Bacillus psychrosaccharolyticus</name>
    <dbReference type="NCBI Taxonomy" id="1407"/>
    <lineage>
        <taxon>Bacteria</taxon>
        <taxon>Bacillati</taxon>
        <taxon>Bacillota</taxon>
        <taxon>Bacilli</taxon>
        <taxon>Bacillales</taxon>
        <taxon>Bacillaceae</taxon>
        <taxon>Peribacillus</taxon>
    </lineage>
</organism>
<dbReference type="Proteomes" id="UP000595254">
    <property type="component" value="Plasmid unnamed"/>
</dbReference>
<keyword evidence="3" id="KW-1185">Reference proteome</keyword>
<proteinExistence type="predicted"/>
<dbReference type="RefSeq" id="WP_040375743.1">
    <property type="nucleotide sequence ID" value="NZ_CP068052.1"/>
</dbReference>
<dbReference type="Pfam" id="PF13365">
    <property type="entry name" value="Trypsin_2"/>
    <property type="match status" value="1"/>
</dbReference>
<evidence type="ECO:0000256" key="1">
    <source>
        <dbReference type="ARBA" id="ARBA00022825"/>
    </source>
</evidence>
<accession>A0A974RYF8</accession>
<keyword evidence="2" id="KW-0614">Plasmid</keyword>
<dbReference type="SUPFAM" id="SSF50494">
    <property type="entry name" value="Trypsin-like serine proteases"/>
    <property type="match status" value="1"/>
</dbReference>